<sequence>MTTQTSQRKAV</sequence>
<reference evidence="1" key="2">
    <citation type="journal article" date="2015" name="Fish Shellfish Immunol.">
        <title>Early steps in the European eel (Anguilla anguilla)-Vibrio vulnificus interaction in the gills: Role of the RtxA13 toxin.</title>
        <authorList>
            <person name="Callol A."/>
            <person name="Pajuelo D."/>
            <person name="Ebbesson L."/>
            <person name="Teles M."/>
            <person name="MacKenzie S."/>
            <person name="Amaro C."/>
        </authorList>
    </citation>
    <scope>NUCLEOTIDE SEQUENCE</scope>
</reference>
<reference evidence="1" key="1">
    <citation type="submission" date="2014-11" db="EMBL/GenBank/DDBJ databases">
        <authorList>
            <person name="Amaro Gonzalez C."/>
        </authorList>
    </citation>
    <scope>NUCLEOTIDE SEQUENCE</scope>
</reference>
<accession>A0A0E9UWV8</accession>
<dbReference type="EMBL" id="GBXM01039119">
    <property type="protein sequence ID" value="JAH69458.1"/>
    <property type="molecule type" value="Transcribed_RNA"/>
</dbReference>
<evidence type="ECO:0000313" key="1">
    <source>
        <dbReference type="EMBL" id="JAH69458.1"/>
    </source>
</evidence>
<organism evidence="1">
    <name type="scientific">Anguilla anguilla</name>
    <name type="common">European freshwater eel</name>
    <name type="synonym">Muraena anguilla</name>
    <dbReference type="NCBI Taxonomy" id="7936"/>
    <lineage>
        <taxon>Eukaryota</taxon>
        <taxon>Metazoa</taxon>
        <taxon>Chordata</taxon>
        <taxon>Craniata</taxon>
        <taxon>Vertebrata</taxon>
        <taxon>Euteleostomi</taxon>
        <taxon>Actinopterygii</taxon>
        <taxon>Neopterygii</taxon>
        <taxon>Teleostei</taxon>
        <taxon>Anguilliformes</taxon>
        <taxon>Anguillidae</taxon>
        <taxon>Anguilla</taxon>
    </lineage>
</organism>
<protein>
    <submittedName>
        <fullName evidence="1">Uncharacterized protein</fullName>
    </submittedName>
</protein>
<name>A0A0E9UWV8_ANGAN</name>
<proteinExistence type="predicted"/>